<keyword evidence="1 2" id="KW-0175">Coiled coil</keyword>
<protein>
    <recommendedName>
        <fullName evidence="6">Coiled-coil domain-containing protein 148</fullName>
    </recommendedName>
</protein>
<evidence type="ECO:0000313" key="4">
    <source>
        <dbReference type="EMBL" id="OWF40924.1"/>
    </source>
</evidence>
<comment type="caution">
    <text evidence="4">The sequence shown here is derived from an EMBL/GenBank/DDBJ whole genome shotgun (WGS) entry which is preliminary data.</text>
</comment>
<sequence>MGTPKRALDTNRDFVTQYTSDDTDRIVMRITNGVRSNKYKDVNYDKLRLLAAEKKFSAHKSLLKVKKIEQMSKQTKENNLMKQHKLVWQKEFIRLSSLRKRLQGEIERHRREHVGEPGPCSNMYRDFEDYESKLDLDFGTFKTQTAEPIWELREDLQFWLHENMADLKMGSPDIVQKHMEIKETVKSVQGQQKQVMEKLKYEQQSLEHELGMGELGEMVHEEQDTNIHIEQGIPEAAFELECKDFDLKVNVLQEFIHMDESFREKLHELEDQHAQILRSGKHGGWSEEDHFMFCVVYEQYPHEMANRRKHIIDRLRRHFPKMSRAHMVMHEEWCESNKYFRMRKQVLMAAWQKARDELLYKAKSVFMEADIAAELEEVKIEYLRKQKQVKQALFEKLHQWRCQKMEAMLIQQNMLERQQEELSMYNKMEAERERKRRTVEKDKITNFHEEQMQLRKRQEEGDQRRLEEIQRNMAEQAKFDFERIQYREEQIQRKIEERKRMEEDKEEEDRQREERLETLRLQVRVIAESDPERMMKNTQAWDARLNGEVEEEVNINKPLFEVNSFTSQQVTSDPRLKLETRLREAGLHNSDYARHIMSNVKPLNPPRRDMESTLFKND</sequence>
<dbReference type="PANTHER" id="PTHR21549">
    <property type="entry name" value="MUTATED IN BLADDER CANCER 1"/>
    <property type="match status" value="1"/>
</dbReference>
<dbReference type="InterPro" id="IPR039902">
    <property type="entry name" value="CCDC148/CCDC112"/>
</dbReference>
<dbReference type="Proteomes" id="UP000242188">
    <property type="component" value="Unassembled WGS sequence"/>
</dbReference>
<dbReference type="EMBL" id="NEDP02005435">
    <property type="protein sequence ID" value="OWF40924.1"/>
    <property type="molecule type" value="Genomic_DNA"/>
</dbReference>
<accession>A0A210PWS3</accession>
<evidence type="ECO:0000256" key="1">
    <source>
        <dbReference type="ARBA" id="ARBA00023054"/>
    </source>
</evidence>
<dbReference type="PANTHER" id="PTHR21549:SF1">
    <property type="entry name" value="COILED-COIL DOMAIN-CONTAINING PROTEIN 148"/>
    <property type="match status" value="1"/>
</dbReference>
<feature type="coiled-coil region" evidence="2">
    <location>
        <begin position="484"/>
        <end position="518"/>
    </location>
</feature>
<name>A0A210PWS3_MIZYE</name>
<dbReference type="OrthoDB" id="448087at2759"/>
<evidence type="ECO:0000313" key="5">
    <source>
        <dbReference type="Proteomes" id="UP000242188"/>
    </source>
</evidence>
<feature type="compositionally biased region" description="Basic and acidic residues" evidence="3">
    <location>
        <begin position="606"/>
        <end position="618"/>
    </location>
</feature>
<keyword evidence="5" id="KW-1185">Reference proteome</keyword>
<feature type="region of interest" description="Disordered" evidence="3">
    <location>
        <begin position="599"/>
        <end position="618"/>
    </location>
</feature>
<dbReference type="AlphaFoldDB" id="A0A210PWS3"/>
<evidence type="ECO:0000256" key="3">
    <source>
        <dbReference type="SAM" id="MobiDB-lite"/>
    </source>
</evidence>
<evidence type="ECO:0000256" key="2">
    <source>
        <dbReference type="SAM" id="Coils"/>
    </source>
</evidence>
<evidence type="ECO:0008006" key="6">
    <source>
        <dbReference type="Google" id="ProtNLM"/>
    </source>
</evidence>
<reference evidence="4 5" key="1">
    <citation type="journal article" date="2017" name="Nat. Ecol. Evol.">
        <title>Scallop genome provides insights into evolution of bilaterian karyotype and development.</title>
        <authorList>
            <person name="Wang S."/>
            <person name="Zhang J."/>
            <person name="Jiao W."/>
            <person name="Li J."/>
            <person name="Xun X."/>
            <person name="Sun Y."/>
            <person name="Guo X."/>
            <person name="Huan P."/>
            <person name="Dong B."/>
            <person name="Zhang L."/>
            <person name="Hu X."/>
            <person name="Sun X."/>
            <person name="Wang J."/>
            <person name="Zhao C."/>
            <person name="Wang Y."/>
            <person name="Wang D."/>
            <person name="Huang X."/>
            <person name="Wang R."/>
            <person name="Lv J."/>
            <person name="Li Y."/>
            <person name="Zhang Z."/>
            <person name="Liu B."/>
            <person name="Lu W."/>
            <person name="Hui Y."/>
            <person name="Liang J."/>
            <person name="Zhou Z."/>
            <person name="Hou R."/>
            <person name="Li X."/>
            <person name="Liu Y."/>
            <person name="Li H."/>
            <person name="Ning X."/>
            <person name="Lin Y."/>
            <person name="Zhao L."/>
            <person name="Xing Q."/>
            <person name="Dou J."/>
            <person name="Li Y."/>
            <person name="Mao J."/>
            <person name="Guo H."/>
            <person name="Dou H."/>
            <person name="Li T."/>
            <person name="Mu C."/>
            <person name="Jiang W."/>
            <person name="Fu Q."/>
            <person name="Fu X."/>
            <person name="Miao Y."/>
            <person name="Liu J."/>
            <person name="Yu Q."/>
            <person name="Li R."/>
            <person name="Liao H."/>
            <person name="Li X."/>
            <person name="Kong Y."/>
            <person name="Jiang Z."/>
            <person name="Chourrout D."/>
            <person name="Li R."/>
            <person name="Bao Z."/>
        </authorList>
    </citation>
    <scope>NUCLEOTIDE SEQUENCE [LARGE SCALE GENOMIC DNA]</scope>
    <source>
        <strain evidence="4 5">PY_sf001</strain>
    </source>
</reference>
<organism evidence="4 5">
    <name type="scientific">Mizuhopecten yessoensis</name>
    <name type="common">Japanese scallop</name>
    <name type="synonym">Patinopecten yessoensis</name>
    <dbReference type="NCBI Taxonomy" id="6573"/>
    <lineage>
        <taxon>Eukaryota</taxon>
        <taxon>Metazoa</taxon>
        <taxon>Spiralia</taxon>
        <taxon>Lophotrochozoa</taxon>
        <taxon>Mollusca</taxon>
        <taxon>Bivalvia</taxon>
        <taxon>Autobranchia</taxon>
        <taxon>Pteriomorphia</taxon>
        <taxon>Pectinida</taxon>
        <taxon>Pectinoidea</taxon>
        <taxon>Pectinidae</taxon>
        <taxon>Mizuhopecten</taxon>
    </lineage>
</organism>
<proteinExistence type="predicted"/>
<gene>
    <name evidence="4" type="ORF">KP79_PYT19084</name>
</gene>